<dbReference type="PANTHER" id="PTHR34315">
    <property type="match status" value="1"/>
</dbReference>
<dbReference type="Pfam" id="PF00775">
    <property type="entry name" value="Dioxygenase_C"/>
    <property type="match status" value="1"/>
</dbReference>
<dbReference type="InterPro" id="IPR000627">
    <property type="entry name" value="Intradiol_dOase_C"/>
</dbReference>
<dbReference type="InterPro" id="IPR006311">
    <property type="entry name" value="TAT_signal"/>
</dbReference>
<keyword evidence="3" id="KW-1185">Reference proteome</keyword>
<dbReference type="Proteomes" id="UP000276542">
    <property type="component" value="Unassembled WGS sequence"/>
</dbReference>
<dbReference type="EMBL" id="QYRP01000002">
    <property type="protein sequence ID" value="RJS47638.1"/>
    <property type="molecule type" value="Genomic_DNA"/>
</dbReference>
<organism evidence="2 3">
    <name type="scientific">Nocardioides cavernaquae</name>
    <dbReference type="NCBI Taxonomy" id="2321396"/>
    <lineage>
        <taxon>Bacteria</taxon>
        <taxon>Bacillati</taxon>
        <taxon>Actinomycetota</taxon>
        <taxon>Actinomycetes</taxon>
        <taxon>Propionibacteriales</taxon>
        <taxon>Nocardioidaceae</taxon>
        <taxon>Nocardioides</taxon>
    </lineage>
</organism>
<evidence type="ECO:0000313" key="2">
    <source>
        <dbReference type="EMBL" id="RJS47638.1"/>
    </source>
</evidence>
<dbReference type="PANTHER" id="PTHR34315:SF1">
    <property type="entry name" value="INTRADIOL RING-CLEAVAGE DIOXYGENASES DOMAIN-CONTAINING PROTEIN-RELATED"/>
    <property type="match status" value="1"/>
</dbReference>
<dbReference type="AlphaFoldDB" id="A0A3A5HCP0"/>
<keyword evidence="2" id="KW-0560">Oxidoreductase</keyword>
<dbReference type="SUPFAM" id="SSF49482">
    <property type="entry name" value="Aromatic compound dioxygenase"/>
    <property type="match status" value="1"/>
</dbReference>
<dbReference type="GO" id="GO:0008199">
    <property type="term" value="F:ferric iron binding"/>
    <property type="evidence" value="ECO:0007669"/>
    <property type="project" value="InterPro"/>
</dbReference>
<dbReference type="OrthoDB" id="9800887at2"/>
<dbReference type="PROSITE" id="PS51318">
    <property type="entry name" value="TAT"/>
    <property type="match status" value="1"/>
</dbReference>
<name>A0A3A5HCP0_9ACTN</name>
<reference evidence="3" key="1">
    <citation type="submission" date="2018-09" db="EMBL/GenBank/DDBJ databases">
        <authorList>
            <person name="Zhu H."/>
        </authorList>
    </citation>
    <scope>NUCLEOTIDE SEQUENCE [LARGE SCALE GENOMIC DNA]</scope>
    <source>
        <strain evidence="3">K1W22B-1</strain>
    </source>
</reference>
<accession>A0A3A5HCP0</accession>
<keyword evidence="2" id="KW-0223">Dioxygenase</keyword>
<evidence type="ECO:0000259" key="1">
    <source>
        <dbReference type="Pfam" id="PF00775"/>
    </source>
</evidence>
<dbReference type="RefSeq" id="WP_120061600.1">
    <property type="nucleotide sequence ID" value="NZ_QYRP01000002.1"/>
</dbReference>
<sequence>MSEHTTNDHREGLAHDLPGLMARGYGRRGLLGLLGGVGAATLVVACSADDGLTDVSTAVGEGEIPEETAGPYPGDGSNGPDVLSQSGVVREDITRSFGSGSGVAAGVATTIRLRVLQLEDGESTPLAGAAVYLWHADREGRYSMYSSDIADENYLRGVQVADKDGWLQFKTVFPGCYPGRWPHVHFEVYPSVDDATSASNRMRTTQLALPEATCREVYGVAEGYDSSVANLEQLSLDSDNVFSDGYSLQLAKVTGSAPGGYTATLAVPV</sequence>
<evidence type="ECO:0000313" key="3">
    <source>
        <dbReference type="Proteomes" id="UP000276542"/>
    </source>
</evidence>
<comment type="caution">
    <text evidence="2">The sequence shown here is derived from an EMBL/GenBank/DDBJ whole genome shotgun (WGS) entry which is preliminary data.</text>
</comment>
<dbReference type="Gene3D" id="2.60.130.10">
    <property type="entry name" value="Aromatic compound dioxygenase"/>
    <property type="match status" value="1"/>
</dbReference>
<dbReference type="GO" id="GO:0016702">
    <property type="term" value="F:oxidoreductase activity, acting on single donors with incorporation of molecular oxygen, incorporation of two atoms of oxygen"/>
    <property type="evidence" value="ECO:0007669"/>
    <property type="project" value="InterPro"/>
</dbReference>
<gene>
    <name evidence="2" type="ORF">D4739_16415</name>
</gene>
<feature type="domain" description="Intradiol ring-cleavage dioxygenases" evidence="1">
    <location>
        <begin position="104"/>
        <end position="180"/>
    </location>
</feature>
<proteinExistence type="predicted"/>
<dbReference type="InterPro" id="IPR015889">
    <property type="entry name" value="Intradiol_dOase_core"/>
</dbReference>
<protein>
    <submittedName>
        <fullName evidence="2">Intradiol ring-cleavage dioxygenase</fullName>
    </submittedName>
</protein>